<sequence>MIELCDLSADDETCDVVTSSNTIDSTLDKIGSSPNTCRSPGQNSTDSIIYNISNIKRFLKEQPDKYVLVGNHKVNPTKPADCWNRFSLLAVKDETGGNTVIKNFATFRSRYTTYPFNIGSTKSLNSHICAPSTSSSPSFSIRTQWKSKASQLCGGKKM</sequence>
<evidence type="ECO:0000313" key="3">
    <source>
        <dbReference type="Proteomes" id="UP000663828"/>
    </source>
</evidence>
<dbReference type="Proteomes" id="UP000663828">
    <property type="component" value="Unassembled WGS sequence"/>
</dbReference>
<dbReference type="AlphaFoldDB" id="A0A814LTN5"/>
<protein>
    <submittedName>
        <fullName evidence="1">Uncharacterized protein</fullName>
    </submittedName>
</protein>
<accession>A0A814LTN5</accession>
<name>A0A814LTN5_ADIRI</name>
<proteinExistence type="predicted"/>
<keyword evidence="3" id="KW-1185">Reference proteome</keyword>
<dbReference type="EMBL" id="CAJNOJ010000363">
    <property type="protein sequence ID" value="CAF1418181.1"/>
    <property type="molecule type" value="Genomic_DNA"/>
</dbReference>
<dbReference type="EMBL" id="CAJNOR010001074">
    <property type="protein sequence ID" value="CAF1069619.1"/>
    <property type="molecule type" value="Genomic_DNA"/>
</dbReference>
<reference evidence="1" key="1">
    <citation type="submission" date="2021-02" db="EMBL/GenBank/DDBJ databases">
        <authorList>
            <person name="Nowell W R."/>
        </authorList>
    </citation>
    <scope>NUCLEOTIDE SEQUENCE</scope>
</reference>
<gene>
    <name evidence="2" type="ORF">EDS130_LOCUS37255</name>
    <name evidence="1" type="ORF">XAT740_LOCUS16735</name>
</gene>
<organism evidence="1 3">
    <name type="scientific">Adineta ricciae</name>
    <name type="common">Rotifer</name>
    <dbReference type="NCBI Taxonomy" id="249248"/>
    <lineage>
        <taxon>Eukaryota</taxon>
        <taxon>Metazoa</taxon>
        <taxon>Spiralia</taxon>
        <taxon>Gnathifera</taxon>
        <taxon>Rotifera</taxon>
        <taxon>Eurotatoria</taxon>
        <taxon>Bdelloidea</taxon>
        <taxon>Adinetida</taxon>
        <taxon>Adinetidae</taxon>
        <taxon>Adineta</taxon>
    </lineage>
</organism>
<dbReference type="OrthoDB" id="10061946at2759"/>
<dbReference type="Proteomes" id="UP000663852">
    <property type="component" value="Unassembled WGS sequence"/>
</dbReference>
<evidence type="ECO:0000313" key="2">
    <source>
        <dbReference type="EMBL" id="CAF1418181.1"/>
    </source>
</evidence>
<evidence type="ECO:0000313" key="1">
    <source>
        <dbReference type="EMBL" id="CAF1069619.1"/>
    </source>
</evidence>
<comment type="caution">
    <text evidence="1">The sequence shown here is derived from an EMBL/GenBank/DDBJ whole genome shotgun (WGS) entry which is preliminary data.</text>
</comment>